<proteinExistence type="predicted"/>
<dbReference type="AlphaFoldDB" id="A0A645BWS9"/>
<sequence>MKEKEEEEEEMKFAVSSLSLAGINSLIDFSRQLEAASPDPIAGHSFRENAV</sequence>
<dbReference type="EMBL" id="VSSQ01021770">
    <property type="protein sequence ID" value="MPM67583.1"/>
    <property type="molecule type" value="Genomic_DNA"/>
</dbReference>
<name>A0A645BWS9_9ZZZZ</name>
<protein>
    <submittedName>
        <fullName evidence="1">Uncharacterized protein</fullName>
    </submittedName>
</protein>
<comment type="caution">
    <text evidence="1">The sequence shown here is derived from an EMBL/GenBank/DDBJ whole genome shotgun (WGS) entry which is preliminary data.</text>
</comment>
<evidence type="ECO:0000313" key="1">
    <source>
        <dbReference type="EMBL" id="MPM67583.1"/>
    </source>
</evidence>
<gene>
    <name evidence="1" type="ORF">SDC9_114506</name>
</gene>
<accession>A0A645BWS9</accession>
<reference evidence="1" key="1">
    <citation type="submission" date="2019-08" db="EMBL/GenBank/DDBJ databases">
        <authorList>
            <person name="Kucharzyk K."/>
            <person name="Murdoch R.W."/>
            <person name="Higgins S."/>
            <person name="Loffler F."/>
        </authorList>
    </citation>
    <scope>NUCLEOTIDE SEQUENCE</scope>
</reference>
<organism evidence="1">
    <name type="scientific">bioreactor metagenome</name>
    <dbReference type="NCBI Taxonomy" id="1076179"/>
    <lineage>
        <taxon>unclassified sequences</taxon>
        <taxon>metagenomes</taxon>
        <taxon>ecological metagenomes</taxon>
    </lineage>
</organism>